<organism evidence="1">
    <name type="scientific">Timema genevievae</name>
    <name type="common">Walking stick</name>
    <dbReference type="NCBI Taxonomy" id="629358"/>
    <lineage>
        <taxon>Eukaryota</taxon>
        <taxon>Metazoa</taxon>
        <taxon>Ecdysozoa</taxon>
        <taxon>Arthropoda</taxon>
        <taxon>Hexapoda</taxon>
        <taxon>Insecta</taxon>
        <taxon>Pterygota</taxon>
        <taxon>Neoptera</taxon>
        <taxon>Polyneoptera</taxon>
        <taxon>Phasmatodea</taxon>
        <taxon>Timematodea</taxon>
        <taxon>Timematoidea</taxon>
        <taxon>Timematidae</taxon>
        <taxon>Timema</taxon>
    </lineage>
</organism>
<dbReference type="Gene3D" id="1.10.2080.10">
    <property type="entry name" value="Insect odorant-binding protein A10/Ejaculatory bulb-specific protein 3"/>
    <property type="match status" value="1"/>
</dbReference>
<dbReference type="AlphaFoldDB" id="A0A7R9PP62"/>
<evidence type="ECO:0000313" key="1">
    <source>
        <dbReference type="EMBL" id="CAD7599745.1"/>
    </source>
</evidence>
<dbReference type="PANTHER" id="PTHR11257:SF12">
    <property type="entry name" value="EJACULATORY BULB-SPECIFIC PROTEIN 3-RELATED"/>
    <property type="match status" value="1"/>
</dbReference>
<sequence length="284" mass="32111">MVSTPGYQPRLHGFDSPLVRWILFPKGESSQGSLGFFAIYSALFISYIKFAVEFRDTIQGGAEIIRRSLLRKVMDNVLSTPDQDYKFDLPDIGSPVYCESDTLNHGAIEGGDSFACQESLVYCEINALGHGATEVGLTLSVCTASFCHNDLRPRRVLLAVCTLLVVLLGLAHSARLTREDRYTTKYDNVNLKEILESDRLRKSYLDCLLNDKAPCTPDAKLLKESIPDALTNKCSKCSDKQKEGTKEVIHFLYQKKPEEWKLLQGKFDPENTYYENYKDELKQL</sequence>
<dbReference type="EMBL" id="OE842354">
    <property type="protein sequence ID" value="CAD7599745.1"/>
    <property type="molecule type" value="Genomic_DNA"/>
</dbReference>
<protein>
    <submittedName>
        <fullName evidence="1">Uncharacterized protein</fullName>
    </submittedName>
</protein>
<dbReference type="SUPFAM" id="SSF100910">
    <property type="entry name" value="Chemosensory protein Csp2"/>
    <property type="match status" value="1"/>
</dbReference>
<dbReference type="PANTHER" id="PTHR11257">
    <property type="entry name" value="CHEMOSENSORY PROTEIN-RELATED"/>
    <property type="match status" value="1"/>
</dbReference>
<dbReference type="Pfam" id="PF03392">
    <property type="entry name" value="OS-D"/>
    <property type="match status" value="1"/>
</dbReference>
<reference evidence="1" key="1">
    <citation type="submission" date="2020-11" db="EMBL/GenBank/DDBJ databases">
        <authorList>
            <person name="Tran Van P."/>
        </authorList>
    </citation>
    <scope>NUCLEOTIDE SEQUENCE</scope>
</reference>
<gene>
    <name evidence="1" type="ORF">TGEB3V08_LOCUS7429</name>
</gene>
<accession>A0A7R9PP62</accession>
<name>A0A7R9PP62_TIMGE</name>
<dbReference type="InterPro" id="IPR005055">
    <property type="entry name" value="A10/PebIII"/>
</dbReference>
<dbReference type="InterPro" id="IPR036682">
    <property type="entry name" value="OS_D_A10/PebIII_sf"/>
</dbReference>
<proteinExistence type="predicted"/>